<feature type="domain" description="Helicase ATP-binding" evidence="5">
    <location>
        <begin position="85"/>
        <end position="248"/>
    </location>
</feature>
<dbReference type="SMART" id="SM00490">
    <property type="entry name" value="HELICc"/>
    <property type="match status" value="1"/>
</dbReference>
<dbReference type="GO" id="GO:0003723">
    <property type="term" value="F:RNA binding"/>
    <property type="evidence" value="ECO:0007669"/>
    <property type="project" value="TreeGrafter"/>
</dbReference>
<dbReference type="KEGG" id="ome:OLMES_3329"/>
<feature type="domain" description="Helicase C-terminal" evidence="6">
    <location>
        <begin position="280"/>
        <end position="450"/>
    </location>
</feature>
<keyword evidence="1" id="KW-0547">Nucleotide-binding</keyword>
<evidence type="ECO:0000259" key="6">
    <source>
        <dbReference type="PROSITE" id="PS51194"/>
    </source>
</evidence>
<dbReference type="NCBIfam" id="TIGR01967">
    <property type="entry name" value="DEAH_box_HrpA"/>
    <property type="match status" value="1"/>
</dbReference>
<dbReference type="RefSeq" id="WP_087462270.1">
    <property type="nucleotide sequence ID" value="NZ_CP021425.1"/>
</dbReference>
<dbReference type="Gene3D" id="3.40.50.300">
    <property type="entry name" value="P-loop containing nucleotide triphosphate hydrolases"/>
    <property type="match status" value="2"/>
</dbReference>
<keyword evidence="8" id="KW-1185">Reference proteome</keyword>
<keyword evidence="2" id="KW-0378">Hydrolase</keyword>
<evidence type="ECO:0000313" key="7">
    <source>
        <dbReference type="EMBL" id="ARU57369.1"/>
    </source>
</evidence>
<dbReference type="CDD" id="cd18791">
    <property type="entry name" value="SF2_C_RHA"/>
    <property type="match status" value="1"/>
</dbReference>
<dbReference type="SMART" id="SM00847">
    <property type="entry name" value="HA2"/>
    <property type="match status" value="1"/>
</dbReference>
<dbReference type="OrthoDB" id="9805617at2"/>
<dbReference type="Pfam" id="PF04408">
    <property type="entry name" value="WHD_HA2"/>
    <property type="match status" value="1"/>
</dbReference>
<dbReference type="PROSITE" id="PS51192">
    <property type="entry name" value="HELICASE_ATP_BIND_1"/>
    <property type="match status" value="1"/>
</dbReference>
<dbReference type="GO" id="GO:0005524">
    <property type="term" value="F:ATP binding"/>
    <property type="evidence" value="ECO:0007669"/>
    <property type="project" value="UniProtKB-KW"/>
</dbReference>
<dbReference type="NCBIfam" id="NF008348">
    <property type="entry name" value="PRK11131.1"/>
    <property type="match status" value="1"/>
</dbReference>
<dbReference type="GO" id="GO:0003724">
    <property type="term" value="F:RNA helicase activity"/>
    <property type="evidence" value="ECO:0007669"/>
    <property type="project" value="InterPro"/>
</dbReference>
<dbReference type="InterPro" id="IPR014001">
    <property type="entry name" value="Helicase_ATP-bd"/>
</dbReference>
<dbReference type="Pfam" id="PF00270">
    <property type="entry name" value="DEAD"/>
    <property type="match status" value="1"/>
</dbReference>
<dbReference type="InterPro" id="IPR003593">
    <property type="entry name" value="AAA+_ATPase"/>
</dbReference>
<dbReference type="SMART" id="SM00382">
    <property type="entry name" value="AAA"/>
    <property type="match status" value="1"/>
</dbReference>
<dbReference type="SMART" id="SM00487">
    <property type="entry name" value="DEXDc"/>
    <property type="match status" value="1"/>
</dbReference>
<dbReference type="InterPro" id="IPR011545">
    <property type="entry name" value="DEAD/DEAH_box_helicase_dom"/>
</dbReference>
<evidence type="ECO:0000256" key="4">
    <source>
        <dbReference type="ARBA" id="ARBA00022840"/>
    </source>
</evidence>
<reference evidence="7 8" key="1">
    <citation type="submission" date="2017-05" db="EMBL/GenBank/DDBJ databases">
        <title>Genomic insights into alkan degradation activity of Oleiphilus messinensis.</title>
        <authorList>
            <person name="Kozyavkin S.A."/>
            <person name="Slesarev A.I."/>
            <person name="Golyshin P.N."/>
            <person name="Korzhenkov A."/>
            <person name="Golyshina O.N."/>
            <person name="Toshchakov S.V."/>
        </authorList>
    </citation>
    <scope>NUCLEOTIDE SEQUENCE [LARGE SCALE GENOMIC DNA]</scope>
    <source>
        <strain evidence="7 8">ME102</strain>
    </source>
</reference>
<name>A0A1Y0IB26_9GAMM</name>
<accession>A0A1Y0IB26</accession>
<dbReference type="Pfam" id="PF11898">
    <property type="entry name" value="DUF3418"/>
    <property type="match status" value="1"/>
</dbReference>
<dbReference type="InterPro" id="IPR027417">
    <property type="entry name" value="P-loop_NTPase"/>
</dbReference>
<sequence length="1302" mass="149664">MDSQVTPDSLFEQTLECTGYDQWRLRRRIRNLRKVGDHKKRDKIVQQIATDLDAAKARLSARKQALPSFQFPPELPVSEKHQEIAEAINANQVVILAGETGSGKTTQLPKICLSVGLGIKGLIGHTQPRRLAARSVASRIAEECNVKLGEQVGFQVRFTDQVSENTLVKLMTDGILLAEIQHDPMLRRYETIIIDEAHERSLNIDFLLGYLKQLLPKRPDLKVIVTSATIDVERFSRFFENAPIIEVSGRTYPVELVYRPLTELQNDSEDEVDLNYAIQQVVEEIIAVEREHKQSMGDVLVFLPGEREIRDAAKHLRHCEFSHTEILPLYARLTSAEQNKIFAPHRGRRIVLSTNVAETSLTVPGIRYVIDPGIARISRYSFRSKVQRLPIEAISQASANQRKGRCGRVAEGVCFRLYSEEDFLSRSEFTDPEIVRTNLASVILQMANLRLGDVHKFPFVEKPDSRLINDGYKLLQELGAVNTRNELTDVGKKLSMLPIDPRLAKMIVHASELGAVKEVMIIASALSVQDPREVPQERQQAAQQCHREYADKASDFLSFVNLWNLYEEKRQALSGNQLQKYCKKHFLSYLRMREWRDIHRQIYLVVKQMGISLNETAAGFEQVHRALLAGLLGNVGEKDENFIFKGTRNKKFQIFPGSMLFKKPPKWIVAAELVETSKVYARTVAAIDPEWIEPLARHVVKHHYFEPHWEKRRGQVIGYEEIRLYGLQIVAKRRVNYAKIDPVLSRELFIRHGLVEGELDSKAPFLRKNRELIAEIEGLEDKARRKDILVDDEVLFAFYDRSIPDSIVSRQHFDAWWKKASREDLAPLYLTEADLMQHSADAVSEFSFPDEMNQGALRFNLEYAFKPGQESDGVTLTTPLATLKQLNTKDADWLVPGLLRDKCIQLVKGLPKQYRKHFVPVPDVVDKALQAMSPGAETLHHQLAKQLYFHSGIRLPEDVWRDVVIDDHLRMNFRLVDDQGKTITESRDLQKLFDDYGDEATQRQAIQKVTTGWDGEGLTEWNFGPLKASLTRKHSGVAILMYPYIEDNRSSVSLSASTDQYVALEKTQRGIARLILLAEQPLFEFITESLVSFDKSALLFAPVGRKQALLDDFLLGLVMHHYLSDGIPRNRDEFFSLLKRKKADLHDAALKYDELILSVMLPYHENMKRLKGKVNLVLANNMADAKFQLSHLVFPGFIQQTPFEWLTELPRYLSAVMVRLEKMPREMAKERYFLTVVKPMWDQYETLREQNEKQGKNNPELTQYRWMLEEFRVSYFAQQLGTRMTISEKRLMRQWDSVKQAN</sequence>
<dbReference type="InterPro" id="IPR048333">
    <property type="entry name" value="HA2_WH"/>
</dbReference>
<dbReference type="Pfam" id="PF21010">
    <property type="entry name" value="HA2_C"/>
    <property type="match status" value="1"/>
</dbReference>
<protein>
    <submittedName>
        <fullName evidence="7">ATP-dependent helicase HrpA</fullName>
    </submittedName>
</protein>
<dbReference type="CDD" id="cd17989">
    <property type="entry name" value="DEXHc_HrpA"/>
    <property type="match status" value="1"/>
</dbReference>
<dbReference type="FunFam" id="3.40.50.300:FF:000575">
    <property type="entry name" value="ATP-dependent helicase hrpA"/>
    <property type="match status" value="1"/>
</dbReference>
<keyword evidence="3 7" id="KW-0347">Helicase</keyword>
<dbReference type="Pfam" id="PF00271">
    <property type="entry name" value="Helicase_C"/>
    <property type="match status" value="1"/>
</dbReference>
<dbReference type="InterPro" id="IPR001650">
    <property type="entry name" value="Helicase_C-like"/>
</dbReference>
<evidence type="ECO:0000256" key="3">
    <source>
        <dbReference type="ARBA" id="ARBA00022806"/>
    </source>
</evidence>
<evidence type="ECO:0000256" key="2">
    <source>
        <dbReference type="ARBA" id="ARBA00022801"/>
    </source>
</evidence>
<dbReference type="EMBL" id="CP021425">
    <property type="protein sequence ID" value="ARU57369.1"/>
    <property type="molecule type" value="Genomic_DNA"/>
</dbReference>
<dbReference type="InterPro" id="IPR007502">
    <property type="entry name" value="Helicase-assoc_dom"/>
</dbReference>
<dbReference type="InterPro" id="IPR010222">
    <property type="entry name" value="RNA_helicase_HrpA"/>
</dbReference>
<gene>
    <name evidence="7" type="ORF">OLMES_3329</name>
</gene>
<dbReference type="Proteomes" id="UP000196027">
    <property type="component" value="Chromosome"/>
</dbReference>
<dbReference type="PANTHER" id="PTHR18934">
    <property type="entry name" value="ATP-DEPENDENT RNA HELICASE"/>
    <property type="match status" value="1"/>
</dbReference>
<dbReference type="Pfam" id="PF07717">
    <property type="entry name" value="OB_NTP_bind"/>
    <property type="match status" value="1"/>
</dbReference>
<keyword evidence="4" id="KW-0067">ATP-binding</keyword>
<organism evidence="7 8">
    <name type="scientific">Oleiphilus messinensis</name>
    <dbReference type="NCBI Taxonomy" id="141451"/>
    <lineage>
        <taxon>Bacteria</taxon>
        <taxon>Pseudomonadati</taxon>
        <taxon>Pseudomonadota</taxon>
        <taxon>Gammaproteobacteria</taxon>
        <taxon>Oceanospirillales</taxon>
        <taxon>Oleiphilaceae</taxon>
        <taxon>Oleiphilus</taxon>
    </lineage>
</organism>
<dbReference type="PANTHER" id="PTHR18934:SF99">
    <property type="entry name" value="ATP-DEPENDENT RNA HELICASE DHX37-RELATED"/>
    <property type="match status" value="1"/>
</dbReference>
<dbReference type="FunFam" id="1.20.120.1080:FF:000005">
    <property type="entry name" value="ATP-dependent helicase HrpA"/>
    <property type="match status" value="1"/>
</dbReference>
<evidence type="ECO:0000256" key="1">
    <source>
        <dbReference type="ARBA" id="ARBA00022741"/>
    </source>
</evidence>
<dbReference type="Gene3D" id="1.20.120.1080">
    <property type="match status" value="1"/>
</dbReference>
<dbReference type="InterPro" id="IPR024590">
    <property type="entry name" value="HrpA_C"/>
</dbReference>
<proteinExistence type="predicted"/>
<evidence type="ECO:0000259" key="5">
    <source>
        <dbReference type="PROSITE" id="PS51192"/>
    </source>
</evidence>
<dbReference type="GO" id="GO:0016787">
    <property type="term" value="F:hydrolase activity"/>
    <property type="evidence" value="ECO:0007669"/>
    <property type="project" value="UniProtKB-KW"/>
</dbReference>
<evidence type="ECO:0000313" key="8">
    <source>
        <dbReference type="Proteomes" id="UP000196027"/>
    </source>
</evidence>
<dbReference type="SUPFAM" id="SSF52540">
    <property type="entry name" value="P-loop containing nucleoside triphosphate hydrolases"/>
    <property type="match status" value="1"/>
</dbReference>
<dbReference type="PROSITE" id="PS51194">
    <property type="entry name" value="HELICASE_CTER"/>
    <property type="match status" value="1"/>
</dbReference>
<dbReference type="InterPro" id="IPR011709">
    <property type="entry name" value="DEAD-box_helicase_OB_fold"/>
</dbReference>